<evidence type="ECO:0000256" key="3">
    <source>
        <dbReference type="ARBA" id="ARBA00023002"/>
    </source>
</evidence>
<evidence type="ECO:0000256" key="2">
    <source>
        <dbReference type="ARBA" id="ARBA00022857"/>
    </source>
</evidence>
<evidence type="ECO:0000313" key="4">
    <source>
        <dbReference type="EMBL" id="KAG7562437.1"/>
    </source>
</evidence>
<proteinExistence type="inferred from homology"/>
<keyword evidence="2" id="KW-0521">NADP</keyword>
<dbReference type="EMBL" id="JABELV010000032">
    <property type="protein sequence ID" value="KAG7562437.1"/>
    <property type="molecule type" value="Genomic_DNA"/>
</dbReference>
<reference evidence="4" key="1">
    <citation type="submission" date="2020-04" db="EMBL/GenBank/DDBJ databases">
        <title>Analysis of mating type loci in Filobasidium floriforme.</title>
        <authorList>
            <person name="Nowrousian M."/>
        </authorList>
    </citation>
    <scope>NUCLEOTIDE SEQUENCE</scope>
    <source>
        <strain evidence="4">CBS 6242</strain>
    </source>
</reference>
<dbReference type="GO" id="GO:0016491">
    <property type="term" value="F:oxidoreductase activity"/>
    <property type="evidence" value="ECO:0007669"/>
    <property type="project" value="UniProtKB-KW"/>
</dbReference>
<comment type="caution">
    <text evidence="4">The sequence shown here is derived from an EMBL/GenBank/DDBJ whole genome shotgun (WGS) entry which is preliminary data.</text>
</comment>
<evidence type="ECO:0000313" key="5">
    <source>
        <dbReference type="Proteomes" id="UP000812966"/>
    </source>
</evidence>
<dbReference type="Proteomes" id="UP000812966">
    <property type="component" value="Unassembled WGS sequence"/>
</dbReference>
<dbReference type="SUPFAM" id="SSF51735">
    <property type="entry name" value="NAD(P)-binding Rossmann-fold domains"/>
    <property type="match status" value="1"/>
</dbReference>
<dbReference type="CDD" id="cd05233">
    <property type="entry name" value="SDR_c"/>
    <property type="match status" value="1"/>
</dbReference>
<gene>
    <name evidence="4" type="ORF">FFLO_02111</name>
</gene>
<protein>
    <recommendedName>
        <fullName evidence="6">NAD(P)-binding protein</fullName>
    </recommendedName>
</protein>
<dbReference type="GO" id="GO:0005829">
    <property type="term" value="C:cytosol"/>
    <property type="evidence" value="ECO:0007669"/>
    <property type="project" value="TreeGrafter"/>
</dbReference>
<dbReference type="InterPro" id="IPR002347">
    <property type="entry name" value="SDR_fam"/>
</dbReference>
<name>A0A8K0JPG7_9TREE</name>
<dbReference type="Gene3D" id="3.40.50.720">
    <property type="entry name" value="NAD(P)-binding Rossmann-like Domain"/>
    <property type="match status" value="1"/>
</dbReference>
<dbReference type="PANTHER" id="PTHR43391:SF14">
    <property type="entry name" value="DEHYDROGENASE_REDUCTASE SDR FAMILY PROTEIN 7-LIKE"/>
    <property type="match status" value="1"/>
</dbReference>
<comment type="similarity">
    <text evidence="1">Belongs to the short-chain dehydrogenases/reductases (SDR) family.</text>
</comment>
<dbReference type="PANTHER" id="PTHR43391">
    <property type="entry name" value="RETINOL DEHYDROGENASE-RELATED"/>
    <property type="match status" value="1"/>
</dbReference>
<evidence type="ECO:0000256" key="1">
    <source>
        <dbReference type="ARBA" id="ARBA00006484"/>
    </source>
</evidence>
<keyword evidence="3" id="KW-0560">Oxidoreductase</keyword>
<organism evidence="4 5">
    <name type="scientific">Filobasidium floriforme</name>
    <dbReference type="NCBI Taxonomy" id="5210"/>
    <lineage>
        <taxon>Eukaryota</taxon>
        <taxon>Fungi</taxon>
        <taxon>Dikarya</taxon>
        <taxon>Basidiomycota</taxon>
        <taxon>Agaricomycotina</taxon>
        <taxon>Tremellomycetes</taxon>
        <taxon>Filobasidiales</taxon>
        <taxon>Filobasidiaceae</taxon>
        <taxon>Filobasidium</taxon>
    </lineage>
</organism>
<evidence type="ECO:0008006" key="6">
    <source>
        <dbReference type="Google" id="ProtNLM"/>
    </source>
</evidence>
<dbReference type="AlphaFoldDB" id="A0A8K0JPG7"/>
<accession>A0A8K0JPG7</accession>
<dbReference type="InterPro" id="IPR036291">
    <property type="entry name" value="NAD(P)-bd_dom_sf"/>
</dbReference>
<keyword evidence="5" id="KW-1185">Reference proteome</keyword>
<sequence>MTGDISSAEDLIEVREKVVQEWGRLDTLHIISGVPSTQTIYQATGLDMVPTISDRSTSSRSPSVATPARTHKFVTGGERDVSGDERSLPENDALKELEEEGMRLAAINMNGVVLSVGCFLPLLSSTSPSPLIHHLSSVAALVPAPTRMLYSATKTAGLAAFKTCAVECARDGGKGSGVRFLAVCPGTIDTGFREKSTSAMKKGGKKDPLADAQSEKVGKVLSVQDTVDSIIYHASLPPKSSPLVLYLPIPIPFLRDLLKIQLPFIKVPPKNIVVLPEWPYKMGWWVDATWLRGIVERMGRNKYGLV</sequence>
<dbReference type="Pfam" id="PF00106">
    <property type="entry name" value="adh_short"/>
    <property type="match status" value="1"/>
</dbReference>